<organism evidence="3 4">
    <name type="scientific">Streptosporangium amethystogenes subsp. fukuiense</name>
    <dbReference type="NCBI Taxonomy" id="698418"/>
    <lineage>
        <taxon>Bacteria</taxon>
        <taxon>Bacillati</taxon>
        <taxon>Actinomycetota</taxon>
        <taxon>Actinomycetes</taxon>
        <taxon>Streptosporangiales</taxon>
        <taxon>Streptosporangiaceae</taxon>
        <taxon>Streptosporangium</taxon>
    </lineage>
</organism>
<dbReference type="Proteomes" id="UP001596514">
    <property type="component" value="Unassembled WGS sequence"/>
</dbReference>
<dbReference type="SUPFAM" id="SSF47413">
    <property type="entry name" value="lambda repressor-like DNA-binding domains"/>
    <property type="match status" value="1"/>
</dbReference>
<dbReference type="InterPro" id="IPR010982">
    <property type="entry name" value="Lambda_DNA-bd_dom_sf"/>
</dbReference>
<dbReference type="InterPro" id="IPR001387">
    <property type="entry name" value="Cro/C1-type_HTH"/>
</dbReference>
<comment type="caution">
    <text evidence="3">The sequence shown here is derived from an EMBL/GenBank/DDBJ whole genome shotgun (WGS) entry which is preliminary data.</text>
</comment>
<feature type="region of interest" description="Disordered" evidence="1">
    <location>
        <begin position="55"/>
        <end position="74"/>
    </location>
</feature>
<accession>A0ABW2TB97</accession>
<dbReference type="RefSeq" id="WP_386273371.1">
    <property type="nucleotide sequence ID" value="NZ_JBHSIJ010000002.1"/>
</dbReference>
<gene>
    <name evidence="3" type="ORF">ACFQVD_37450</name>
</gene>
<dbReference type="EMBL" id="JBHTEE010000001">
    <property type="protein sequence ID" value="MFC7605802.1"/>
    <property type="molecule type" value="Genomic_DNA"/>
</dbReference>
<evidence type="ECO:0000313" key="4">
    <source>
        <dbReference type="Proteomes" id="UP001596514"/>
    </source>
</evidence>
<feature type="domain" description="HTH cro/C1-type" evidence="2">
    <location>
        <begin position="3"/>
        <end position="50"/>
    </location>
</feature>
<dbReference type="Pfam" id="PF13560">
    <property type="entry name" value="HTH_31"/>
    <property type="match status" value="1"/>
</dbReference>
<sequence>MPGLRREEVALLAGVSTDYYARLEQGCPINPSPAVVEALCRALGLDVAGRAHWTLTGSGTEHERQRRHDRAQEQ</sequence>
<evidence type="ECO:0000256" key="1">
    <source>
        <dbReference type="SAM" id="MobiDB-lite"/>
    </source>
</evidence>
<dbReference type="CDD" id="cd00093">
    <property type="entry name" value="HTH_XRE"/>
    <property type="match status" value="1"/>
</dbReference>
<proteinExistence type="predicted"/>
<reference evidence="4" key="1">
    <citation type="journal article" date="2019" name="Int. J. Syst. Evol. Microbiol.">
        <title>The Global Catalogue of Microorganisms (GCM) 10K type strain sequencing project: providing services to taxonomists for standard genome sequencing and annotation.</title>
        <authorList>
            <consortium name="The Broad Institute Genomics Platform"/>
            <consortium name="The Broad Institute Genome Sequencing Center for Infectious Disease"/>
            <person name="Wu L."/>
            <person name="Ma J."/>
        </authorList>
    </citation>
    <scope>NUCLEOTIDE SEQUENCE [LARGE SCALE GENOMIC DNA]</scope>
    <source>
        <strain evidence="4">JCM 10083</strain>
    </source>
</reference>
<dbReference type="PANTHER" id="PTHR35010:SF2">
    <property type="entry name" value="BLL4672 PROTEIN"/>
    <property type="match status" value="1"/>
</dbReference>
<evidence type="ECO:0000259" key="2">
    <source>
        <dbReference type="PROSITE" id="PS50943"/>
    </source>
</evidence>
<protein>
    <submittedName>
        <fullName evidence="3">Helix-turn-helix domain-containing protein</fullName>
    </submittedName>
</protein>
<dbReference type="PANTHER" id="PTHR35010">
    <property type="entry name" value="BLL4672 PROTEIN-RELATED"/>
    <property type="match status" value="1"/>
</dbReference>
<feature type="compositionally biased region" description="Basic and acidic residues" evidence="1">
    <location>
        <begin position="60"/>
        <end position="74"/>
    </location>
</feature>
<dbReference type="PROSITE" id="PS50943">
    <property type="entry name" value="HTH_CROC1"/>
    <property type="match status" value="1"/>
</dbReference>
<keyword evidence="4" id="KW-1185">Reference proteome</keyword>
<name>A0ABW2TB97_9ACTN</name>
<evidence type="ECO:0000313" key="3">
    <source>
        <dbReference type="EMBL" id="MFC7605802.1"/>
    </source>
</evidence>
<dbReference type="Gene3D" id="1.10.260.40">
    <property type="entry name" value="lambda repressor-like DNA-binding domains"/>
    <property type="match status" value="1"/>
</dbReference>